<organism evidence="2 3">
    <name type="scientific">Leyella stercorea DSM 18206</name>
    <dbReference type="NCBI Taxonomy" id="1002367"/>
    <lineage>
        <taxon>Bacteria</taxon>
        <taxon>Pseudomonadati</taxon>
        <taxon>Bacteroidota</taxon>
        <taxon>Bacteroidia</taxon>
        <taxon>Bacteroidales</taxon>
        <taxon>Prevotellaceae</taxon>
        <taxon>Leyella</taxon>
    </lineage>
</organism>
<protein>
    <submittedName>
        <fullName evidence="2">Uncharacterized protein</fullName>
    </submittedName>
</protein>
<feature type="transmembrane region" description="Helical" evidence="1">
    <location>
        <begin position="12"/>
        <end position="30"/>
    </location>
</feature>
<dbReference type="AlphaFoldDB" id="G6AVM4"/>
<dbReference type="EMBL" id="AFZZ01000060">
    <property type="protein sequence ID" value="EHJ41536.1"/>
    <property type="molecule type" value="Genomic_DNA"/>
</dbReference>
<accession>G6AVM4</accession>
<name>G6AVM4_9BACT</name>
<keyword evidence="1" id="KW-0472">Membrane</keyword>
<evidence type="ECO:0000256" key="1">
    <source>
        <dbReference type="SAM" id="Phobius"/>
    </source>
</evidence>
<sequence length="42" mass="5252">MFNFIFCLFNDYISFNVTTLLYILYMRFLSRTKIQRFIQKTT</sequence>
<keyword evidence="1" id="KW-0812">Transmembrane</keyword>
<dbReference type="Proteomes" id="UP000004407">
    <property type="component" value="Unassembled WGS sequence"/>
</dbReference>
<dbReference type="HOGENOM" id="CLU_3255991_0_0_10"/>
<keyword evidence="1" id="KW-1133">Transmembrane helix</keyword>
<evidence type="ECO:0000313" key="3">
    <source>
        <dbReference type="Proteomes" id="UP000004407"/>
    </source>
</evidence>
<comment type="caution">
    <text evidence="2">The sequence shown here is derived from an EMBL/GenBank/DDBJ whole genome shotgun (WGS) entry which is preliminary data.</text>
</comment>
<evidence type="ECO:0000313" key="2">
    <source>
        <dbReference type="EMBL" id="EHJ41536.1"/>
    </source>
</evidence>
<reference evidence="2 3" key="1">
    <citation type="submission" date="2011-08" db="EMBL/GenBank/DDBJ databases">
        <authorList>
            <person name="Weinstock G."/>
            <person name="Sodergren E."/>
            <person name="Clifton S."/>
            <person name="Fulton L."/>
            <person name="Fulton B."/>
            <person name="Courtney L."/>
            <person name="Fronick C."/>
            <person name="Harrison M."/>
            <person name="Strong C."/>
            <person name="Farmer C."/>
            <person name="Delahaunty K."/>
            <person name="Markovic C."/>
            <person name="Hall O."/>
            <person name="Minx P."/>
            <person name="Tomlinson C."/>
            <person name="Mitreva M."/>
            <person name="Hou S."/>
            <person name="Chen J."/>
            <person name="Wollam A."/>
            <person name="Pepin K.H."/>
            <person name="Johnson M."/>
            <person name="Bhonagiri V."/>
            <person name="Zhang X."/>
            <person name="Suruliraj S."/>
            <person name="Warren W."/>
            <person name="Chinwalla A."/>
            <person name="Mardis E.R."/>
            <person name="Wilson R.K."/>
        </authorList>
    </citation>
    <scope>NUCLEOTIDE SEQUENCE [LARGE SCALE GENOMIC DNA]</scope>
    <source>
        <strain evidence="2 3">DSM 18206</strain>
    </source>
</reference>
<proteinExistence type="predicted"/>
<gene>
    <name evidence="2" type="ORF">HMPREF0673_00659</name>
</gene>